<dbReference type="AlphaFoldDB" id="A0A494Z5S2"/>
<organism evidence="1 2">
    <name type="scientific">Oceanobacillus bengalensis</name>
    <dbReference type="NCBI Taxonomy" id="1435466"/>
    <lineage>
        <taxon>Bacteria</taxon>
        <taxon>Bacillati</taxon>
        <taxon>Bacillota</taxon>
        <taxon>Bacilli</taxon>
        <taxon>Bacillales</taxon>
        <taxon>Bacillaceae</taxon>
        <taxon>Oceanobacillus</taxon>
    </lineage>
</organism>
<dbReference type="OrthoDB" id="2990595at2"/>
<evidence type="ECO:0000313" key="2">
    <source>
        <dbReference type="Proteomes" id="UP000281813"/>
    </source>
</evidence>
<dbReference type="RefSeq" id="WP_121128597.1">
    <property type="nucleotide sequence ID" value="NZ_JBHUFK010000023.1"/>
</dbReference>
<dbReference type="EMBL" id="RBZO01000003">
    <property type="protein sequence ID" value="RKQ17917.1"/>
    <property type="molecule type" value="Genomic_DNA"/>
</dbReference>
<gene>
    <name evidence="1" type="ORF">D8M05_03250</name>
</gene>
<reference evidence="1 2" key="1">
    <citation type="journal article" date="2015" name="Antonie Van Leeuwenhoek">
        <title>Oceanobacillus bengalensis sp. nov., a bacterium isolated from seawater of the Bay of Bengal.</title>
        <authorList>
            <person name="Yongchang O."/>
            <person name="Xiang W."/>
            <person name="Wang G."/>
        </authorList>
    </citation>
    <scope>NUCLEOTIDE SEQUENCE [LARGE SCALE GENOMIC DNA]</scope>
    <source>
        <strain evidence="1 2">MCCC 1K00260</strain>
    </source>
</reference>
<dbReference type="InterPro" id="IPR025716">
    <property type="entry name" value="Post-transcriptional_regulator"/>
</dbReference>
<evidence type="ECO:0000313" key="1">
    <source>
        <dbReference type="EMBL" id="RKQ17917.1"/>
    </source>
</evidence>
<proteinExistence type="predicted"/>
<sequence>MEIVQTVNDWKPMVQSVLESKSIEFKALGYSQANAEDIWKCLVEKVWKGNPERRIHEIVQDIFRLGSSIYLSYLTTQSYQDNDLMASIVALTGQKEVEK</sequence>
<protein>
    <recommendedName>
        <fullName evidence="3">Post-transcriptional regulator</fullName>
    </recommendedName>
</protein>
<name>A0A494Z5S2_9BACI</name>
<dbReference type="Pfam" id="PF13797">
    <property type="entry name" value="Post_transc_reg"/>
    <property type="match status" value="1"/>
</dbReference>
<comment type="caution">
    <text evidence="1">The sequence shown here is derived from an EMBL/GenBank/DDBJ whole genome shotgun (WGS) entry which is preliminary data.</text>
</comment>
<accession>A0A494Z5S2</accession>
<dbReference type="Proteomes" id="UP000281813">
    <property type="component" value="Unassembled WGS sequence"/>
</dbReference>
<evidence type="ECO:0008006" key="3">
    <source>
        <dbReference type="Google" id="ProtNLM"/>
    </source>
</evidence>
<keyword evidence="2" id="KW-1185">Reference proteome</keyword>